<keyword evidence="2" id="KW-0378">Hydrolase</keyword>
<dbReference type="Gene3D" id="3.90.780.10">
    <property type="entry name" value="5'-Nucleotidase, C-terminal domain"/>
    <property type="match status" value="1"/>
</dbReference>
<dbReference type="SUPFAM" id="SSF56300">
    <property type="entry name" value="Metallo-dependent phosphatases"/>
    <property type="match status" value="1"/>
</dbReference>
<evidence type="ECO:0000259" key="3">
    <source>
        <dbReference type="Pfam" id="PF00149"/>
    </source>
</evidence>
<dbReference type="GO" id="GO:0030288">
    <property type="term" value="C:outer membrane-bounded periplasmic space"/>
    <property type="evidence" value="ECO:0007669"/>
    <property type="project" value="TreeGrafter"/>
</dbReference>
<dbReference type="GO" id="GO:0000166">
    <property type="term" value="F:nucleotide binding"/>
    <property type="evidence" value="ECO:0007669"/>
    <property type="project" value="UniProtKB-KW"/>
</dbReference>
<dbReference type="PANTHER" id="PTHR11575:SF24">
    <property type="entry name" value="5'-NUCLEOTIDASE"/>
    <property type="match status" value="1"/>
</dbReference>
<dbReference type="SUPFAM" id="SSF55816">
    <property type="entry name" value="5'-nucleotidase (syn. UDP-sugar hydrolase), C-terminal domain"/>
    <property type="match status" value="1"/>
</dbReference>
<dbReference type="PANTHER" id="PTHR11575">
    <property type="entry name" value="5'-NUCLEOTIDASE-RELATED"/>
    <property type="match status" value="1"/>
</dbReference>
<dbReference type="Pfam" id="PF02872">
    <property type="entry name" value="5_nucleotid_C"/>
    <property type="match status" value="1"/>
</dbReference>
<dbReference type="GO" id="GO:0016787">
    <property type="term" value="F:hydrolase activity"/>
    <property type="evidence" value="ECO:0007669"/>
    <property type="project" value="UniProtKB-KW"/>
</dbReference>
<feature type="signal peptide" evidence="2">
    <location>
        <begin position="1"/>
        <end position="25"/>
    </location>
</feature>
<evidence type="ECO:0000256" key="2">
    <source>
        <dbReference type="RuleBase" id="RU362119"/>
    </source>
</evidence>
<dbReference type="Proteomes" id="UP000238358">
    <property type="component" value="Chromosome"/>
</dbReference>
<dbReference type="InterPro" id="IPR036907">
    <property type="entry name" value="5'-Nucleotdase_C_sf"/>
</dbReference>
<protein>
    <submittedName>
        <fullName evidence="5">Bifunctional metallophosphatase/5'-nucleotidase</fullName>
    </submittedName>
</protein>
<evidence type="ECO:0000256" key="1">
    <source>
        <dbReference type="ARBA" id="ARBA00022729"/>
    </source>
</evidence>
<sequence length="533" mass="57863">MAFSRRYWLVLALCLALQGLGQVRADLVVLHTNDVHCGVENQLGYAQLAQYKKDLMKNPDDTVQLVDAGDAIQGEPLGSLTRGQAVIDIMNVAGYDFAIPGNHEFDYGVARLLELAPQLAGGYYSCNLIDLRTGKTVFPPYKMVAYDGGKKAAFIGVTTPQTLISSTPRYFQDDKGQFIYGFSEDATGQKLYEQVQKAIDQAWDEGARTIILVTHLGQNGSLPVWTSEVLAAHTQKVAAIIDGHSHEQYERLVKNRKGQPVLIAQTGTKFQSVGKLVIDDYGHVRGELVTQLDGADAATEAVVQREMAVVREQLQQPVATLPVDFVTDIEGQRRVRNGETNLADLAVDAIRYRLHTDVALLNGGSFRAPLSAGIVTYESLYRVFPFSNQLVVCSVTGQQLLDALEMGASRYPQEFGGFLQVSGLTYRIDPAIPSSVVLDDKGRFVKVAGPRRVKDVQVNGKAIEADEDYRVGGTAYVLCHGGDGQTSLQGGILLEDTGLSDVEALVEYLSHKGDTLAADYGNPAGQGRIIVGP</sequence>
<dbReference type="InterPro" id="IPR029052">
    <property type="entry name" value="Metallo-depent_PP-like"/>
</dbReference>
<dbReference type="InterPro" id="IPR008334">
    <property type="entry name" value="5'-Nucleotdase_C"/>
</dbReference>
<accession>A0A2S0M9I9</accession>
<dbReference type="RefSeq" id="WP_027894546.1">
    <property type="nucleotide sequence ID" value="NZ_CP027569.1"/>
</dbReference>
<dbReference type="InterPro" id="IPR006179">
    <property type="entry name" value="5_nucleotidase/apyrase"/>
</dbReference>
<dbReference type="AlphaFoldDB" id="A0A2S0M9I9"/>
<feature type="domain" description="Calcineurin-like phosphoesterase" evidence="3">
    <location>
        <begin position="28"/>
        <end position="247"/>
    </location>
</feature>
<name>A0A2S0M9I9_MEGEL</name>
<dbReference type="PRINTS" id="PR01607">
    <property type="entry name" value="APYRASEFAMLY"/>
</dbReference>
<keyword evidence="2" id="KW-0547">Nucleotide-binding</keyword>
<reference evidence="5 6" key="1">
    <citation type="journal article" date="2018" name="Genome Announc.">
        <title>Complete genomes of two Megasphaera elsdenii strains, NCIMB 702410 and ATCC 25940.</title>
        <authorList>
            <person name="Hatmaker E.A."/>
            <person name="O'Dell K."/>
            <person name="Riley L.A."/>
            <person name="Klingeman D.M."/>
            <person name="Guss A.M."/>
        </authorList>
    </citation>
    <scope>NUCLEOTIDE SEQUENCE [LARGE SCALE GENOMIC DNA]</scope>
    <source>
        <strain evidence="5 6">NCIMB702410</strain>
    </source>
</reference>
<proteinExistence type="inferred from homology"/>
<dbReference type="GO" id="GO:0009166">
    <property type="term" value="P:nucleotide catabolic process"/>
    <property type="evidence" value="ECO:0007669"/>
    <property type="project" value="InterPro"/>
</dbReference>
<dbReference type="EMBL" id="CP027569">
    <property type="protein sequence ID" value="AVO28128.1"/>
    <property type="molecule type" value="Genomic_DNA"/>
</dbReference>
<dbReference type="Gene3D" id="3.60.21.10">
    <property type="match status" value="1"/>
</dbReference>
<evidence type="ECO:0000313" key="5">
    <source>
        <dbReference type="EMBL" id="AVO28128.1"/>
    </source>
</evidence>
<keyword evidence="1 2" id="KW-0732">Signal</keyword>
<evidence type="ECO:0000313" key="6">
    <source>
        <dbReference type="Proteomes" id="UP000238358"/>
    </source>
</evidence>
<feature type="domain" description="5'-Nucleotidase C-terminal" evidence="4">
    <location>
        <begin position="332"/>
        <end position="488"/>
    </location>
</feature>
<comment type="similarity">
    <text evidence="2">Belongs to the 5'-nucleotidase family.</text>
</comment>
<dbReference type="Pfam" id="PF00149">
    <property type="entry name" value="Metallophos"/>
    <property type="match status" value="1"/>
</dbReference>
<dbReference type="OrthoDB" id="7820733at2"/>
<evidence type="ECO:0000259" key="4">
    <source>
        <dbReference type="Pfam" id="PF02872"/>
    </source>
</evidence>
<organism evidence="5 6">
    <name type="scientific">Megasphaera elsdenii</name>
    <dbReference type="NCBI Taxonomy" id="907"/>
    <lineage>
        <taxon>Bacteria</taxon>
        <taxon>Bacillati</taxon>
        <taxon>Bacillota</taxon>
        <taxon>Negativicutes</taxon>
        <taxon>Veillonellales</taxon>
        <taxon>Veillonellaceae</taxon>
        <taxon>Megasphaera</taxon>
    </lineage>
</organism>
<dbReference type="InterPro" id="IPR004843">
    <property type="entry name" value="Calcineurin-like_PHP"/>
</dbReference>
<feature type="chain" id="PRO_5039743466" evidence="2">
    <location>
        <begin position="26"/>
        <end position="533"/>
    </location>
</feature>
<gene>
    <name evidence="5" type="ORF">C6Y28_11070</name>
</gene>